<reference evidence="1 2" key="1">
    <citation type="submission" date="2020-02" db="EMBL/GenBank/DDBJ databases">
        <title>Draft genome sequence of Haematococcus lacustris strain NIES-144.</title>
        <authorList>
            <person name="Morimoto D."/>
            <person name="Nakagawa S."/>
            <person name="Yoshida T."/>
            <person name="Sawayama S."/>
        </authorList>
    </citation>
    <scope>NUCLEOTIDE SEQUENCE [LARGE SCALE GENOMIC DNA]</scope>
    <source>
        <strain evidence="1 2">NIES-144</strain>
    </source>
</reference>
<name>A0A6A0AKB1_HAELA</name>
<dbReference type="Proteomes" id="UP000485058">
    <property type="component" value="Unassembled WGS sequence"/>
</dbReference>
<dbReference type="AlphaFoldDB" id="A0A6A0AKB1"/>
<dbReference type="EMBL" id="BLLF01007040">
    <property type="protein sequence ID" value="GFH32731.1"/>
    <property type="molecule type" value="Genomic_DNA"/>
</dbReference>
<dbReference type="GO" id="GO:0005721">
    <property type="term" value="C:pericentric heterochromatin"/>
    <property type="evidence" value="ECO:0007669"/>
    <property type="project" value="TreeGrafter"/>
</dbReference>
<dbReference type="GO" id="GO:0003682">
    <property type="term" value="F:chromatin binding"/>
    <property type="evidence" value="ECO:0007669"/>
    <property type="project" value="TreeGrafter"/>
</dbReference>
<gene>
    <name evidence="1" type="ORF">HaLaN_31999</name>
</gene>
<organism evidence="1 2">
    <name type="scientific">Haematococcus lacustris</name>
    <name type="common">Green alga</name>
    <name type="synonym">Haematococcus pluvialis</name>
    <dbReference type="NCBI Taxonomy" id="44745"/>
    <lineage>
        <taxon>Eukaryota</taxon>
        <taxon>Viridiplantae</taxon>
        <taxon>Chlorophyta</taxon>
        <taxon>core chlorophytes</taxon>
        <taxon>Chlorophyceae</taxon>
        <taxon>CS clade</taxon>
        <taxon>Chlamydomonadales</taxon>
        <taxon>Haematococcaceae</taxon>
        <taxon>Haematococcus</taxon>
    </lineage>
</organism>
<keyword evidence="1" id="KW-0067">ATP-binding</keyword>
<protein>
    <submittedName>
        <fullName evidence="1">Helicase, lymphoid-specific</fullName>
    </submittedName>
</protein>
<dbReference type="PANTHER" id="PTHR47161">
    <property type="entry name" value="LYMPHOID-SPECIFIC HELICASE"/>
    <property type="match status" value="1"/>
</dbReference>
<dbReference type="GO" id="GO:0006346">
    <property type="term" value="P:DNA methylation-dependent constitutive heterochromatin formation"/>
    <property type="evidence" value="ECO:0007669"/>
    <property type="project" value="TreeGrafter"/>
</dbReference>
<keyword evidence="1" id="KW-0378">Hydrolase</keyword>
<comment type="caution">
    <text evidence="1">The sequence shown here is derived from an EMBL/GenBank/DDBJ whole genome shotgun (WGS) entry which is preliminary data.</text>
</comment>
<keyword evidence="1" id="KW-0347">Helicase</keyword>
<keyword evidence="2" id="KW-1185">Reference proteome</keyword>
<dbReference type="PANTHER" id="PTHR47161:SF1">
    <property type="entry name" value="LYMPHOID-SPECIFIC HELICASE"/>
    <property type="match status" value="1"/>
</dbReference>
<dbReference type="GO" id="GO:0004386">
    <property type="term" value="F:helicase activity"/>
    <property type="evidence" value="ECO:0007669"/>
    <property type="project" value="UniProtKB-KW"/>
</dbReference>
<evidence type="ECO:0000313" key="2">
    <source>
        <dbReference type="Proteomes" id="UP000485058"/>
    </source>
</evidence>
<dbReference type="Gene3D" id="3.40.50.300">
    <property type="entry name" value="P-loop containing nucleotide triphosphate hydrolases"/>
    <property type="match status" value="1"/>
</dbReference>
<dbReference type="SUPFAM" id="SSF52540">
    <property type="entry name" value="P-loop containing nucleoside triphosphate hydrolases"/>
    <property type="match status" value="1"/>
</dbReference>
<dbReference type="GO" id="GO:0044027">
    <property type="term" value="P:negative regulation of gene expression via chromosomal CpG island methylation"/>
    <property type="evidence" value="ECO:0007669"/>
    <property type="project" value="TreeGrafter"/>
</dbReference>
<keyword evidence="1" id="KW-0547">Nucleotide-binding</keyword>
<evidence type="ECO:0000313" key="1">
    <source>
        <dbReference type="EMBL" id="GFH32731.1"/>
    </source>
</evidence>
<dbReference type="InterPro" id="IPR027417">
    <property type="entry name" value="P-loop_NTPase"/>
</dbReference>
<sequence>MDRVHRIGQTKPVLVFRLATGYSVEGKMLRRAANKMALERLVIKKGAFTQSEDAASTSLSATELLELLQGDYKMDDLPQSGVVSDQDLDQLLDRTHLEKDAATPYPSSGVGYELVQPVSSNSSILQDINS</sequence>
<dbReference type="GO" id="GO:0031508">
    <property type="term" value="P:pericentric heterochromatin formation"/>
    <property type="evidence" value="ECO:0007669"/>
    <property type="project" value="TreeGrafter"/>
</dbReference>
<proteinExistence type="predicted"/>
<dbReference type="GO" id="GO:0005634">
    <property type="term" value="C:nucleus"/>
    <property type="evidence" value="ECO:0007669"/>
    <property type="project" value="TreeGrafter"/>
</dbReference>
<accession>A0A6A0AKB1</accession>